<dbReference type="RefSeq" id="WP_025767838.1">
    <property type="nucleotide sequence ID" value="NZ_CP046805.1"/>
</dbReference>
<sequence length="177" mass="20234">MVSLRRYIPPPWVLVLIGLVLNIGAIIVTSLVLDKLGKQHSQLAEQTAENLYSIQLAWNSVETLERKREALLLHVHISQSVAIPLELEEVLAGHLSSWVHNESDEIQIDQLPQLMSKINQAQASYRDRIDNYYIENVELNEVMAKQDEKIAWYKNIGLFLQVFGLALILARDLARKQ</sequence>
<dbReference type="EMBL" id="JABCMA010000012">
    <property type="protein sequence ID" value="NMR74504.1"/>
    <property type="molecule type" value="Genomic_DNA"/>
</dbReference>
<gene>
    <name evidence="1" type="ORF">HKB35_12840</name>
</gene>
<proteinExistence type="predicted"/>
<evidence type="ECO:0000313" key="2">
    <source>
        <dbReference type="Proteomes" id="UP000565155"/>
    </source>
</evidence>
<protein>
    <submittedName>
        <fullName evidence="1">DNA mismatch repair protein</fullName>
    </submittedName>
</protein>
<dbReference type="GeneID" id="75164585"/>
<accession>A0A0P7FRZ5</accession>
<evidence type="ECO:0000313" key="1">
    <source>
        <dbReference type="EMBL" id="NMR74504.1"/>
    </source>
</evidence>
<comment type="caution">
    <text evidence="1">The sequence shown here is derived from an EMBL/GenBank/DDBJ whole genome shotgun (WGS) entry which is preliminary data.</text>
</comment>
<dbReference type="STRING" id="663.BAU10_18940"/>
<dbReference type="eggNOG" id="ENOG503337Z">
    <property type="taxonomic scope" value="Bacteria"/>
</dbReference>
<dbReference type="AlphaFoldDB" id="A0A0P7FRZ5"/>
<organism evidence="1 2">
    <name type="scientific">Vibrio alginolyticus</name>
    <dbReference type="NCBI Taxonomy" id="663"/>
    <lineage>
        <taxon>Bacteria</taxon>
        <taxon>Pseudomonadati</taxon>
        <taxon>Pseudomonadota</taxon>
        <taxon>Gammaproteobacteria</taxon>
        <taxon>Vibrionales</taxon>
        <taxon>Vibrionaceae</taxon>
        <taxon>Vibrio</taxon>
    </lineage>
</organism>
<reference evidence="1 2" key="1">
    <citation type="submission" date="2020-04" db="EMBL/GenBank/DDBJ databases">
        <title>Whole-genome sequencing of Vibrio spp. from China reveals different genetic environments of blaCTX-M-14 among diverse lineages.</title>
        <authorList>
            <person name="Zheng Z."/>
            <person name="Ye L."/>
            <person name="Chen S."/>
        </authorList>
    </citation>
    <scope>NUCLEOTIDE SEQUENCE [LARGE SCALE GENOMIC DNA]</scope>
    <source>
        <strain evidence="1 2">Vb1636</strain>
    </source>
</reference>
<dbReference type="Proteomes" id="UP000565155">
    <property type="component" value="Unassembled WGS sequence"/>
</dbReference>
<name>A0A0P7FRZ5_VIBAL</name>
<dbReference type="OrthoDB" id="6214359at2"/>